<dbReference type="InterPro" id="IPR023393">
    <property type="entry name" value="START-like_dom_sf"/>
</dbReference>
<dbReference type="EMBL" id="CAEZUP010000103">
    <property type="protein sequence ID" value="CAB4621330.1"/>
    <property type="molecule type" value="Genomic_DNA"/>
</dbReference>
<evidence type="ECO:0000313" key="1">
    <source>
        <dbReference type="EMBL" id="CAB4621330.1"/>
    </source>
</evidence>
<protein>
    <submittedName>
        <fullName evidence="1">Unannotated protein</fullName>
    </submittedName>
</protein>
<name>A0A6J6I6S9_9ZZZZ</name>
<accession>A0A6J6I6S9</accession>
<reference evidence="1" key="1">
    <citation type="submission" date="2020-05" db="EMBL/GenBank/DDBJ databases">
        <authorList>
            <person name="Chiriac C."/>
            <person name="Salcher M."/>
            <person name="Ghai R."/>
            <person name="Kavagutti S V."/>
        </authorList>
    </citation>
    <scope>NUCLEOTIDE SEQUENCE</scope>
</reference>
<sequence length="60" mass="6743">MARPGDRAGDGTDVTEFFALTPNLLMRVYWTLLGWTRGKTNRAGMRTTLDRIKAVVETVD</sequence>
<organism evidence="1">
    <name type="scientific">freshwater metagenome</name>
    <dbReference type="NCBI Taxonomy" id="449393"/>
    <lineage>
        <taxon>unclassified sequences</taxon>
        <taxon>metagenomes</taxon>
        <taxon>ecological metagenomes</taxon>
    </lineage>
</organism>
<gene>
    <name evidence="1" type="ORF">UFOPK1835_01810</name>
</gene>
<dbReference type="Gene3D" id="3.30.530.20">
    <property type="match status" value="1"/>
</dbReference>
<proteinExistence type="predicted"/>
<dbReference type="AlphaFoldDB" id="A0A6J6I6S9"/>